<evidence type="ECO:0000313" key="3">
    <source>
        <dbReference type="Proteomes" id="UP000631114"/>
    </source>
</evidence>
<proteinExistence type="predicted"/>
<protein>
    <recommendedName>
        <fullName evidence="1">RNase H type-1 domain-containing protein</fullName>
    </recommendedName>
</protein>
<dbReference type="GO" id="GO:0003676">
    <property type="term" value="F:nucleic acid binding"/>
    <property type="evidence" value="ECO:0007669"/>
    <property type="project" value="InterPro"/>
</dbReference>
<dbReference type="InterPro" id="IPR053151">
    <property type="entry name" value="RNase_H-like"/>
</dbReference>
<dbReference type="InterPro" id="IPR044730">
    <property type="entry name" value="RNase_H-like_dom_plant"/>
</dbReference>
<comment type="caution">
    <text evidence="2">The sequence shown here is derived from an EMBL/GenBank/DDBJ whole genome shotgun (WGS) entry which is preliminary data.</text>
</comment>
<organism evidence="2 3">
    <name type="scientific">Coptis chinensis</name>
    <dbReference type="NCBI Taxonomy" id="261450"/>
    <lineage>
        <taxon>Eukaryota</taxon>
        <taxon>Viridiplantae</taxon>
        <taxon>Streptophyta</taxon>
        <taxon>Embryophyta</taxon>
        <taxon>Tracheophyta</taxon>
        <taxon>Spermatophyta</taxon>
        <taxon>Magnoliopsida</taxon>
        <taxon>Ranunculales</taxon>
        <taxon>Ranunculaceae</taxon>
        <taxon>Coptidoideae</taxon>
        <taxon>Coptis</taxon>
    </lineage>
</organism>
<dbReference type="PANTHER" id="PTHR47723">
    <property type="entry name" value="OS05G0353850 PROTEIN"/>
    <property type="match status" value="1"/>
</dbReference>
<dbReference type="InterPro" id="IPR012337">
    <property type="entry name" value="RNaseH-like_sf"/>
</dbReference>
<dbReference type="CDD" id="cd06222">
    <property type="entry name" value="RNase_H_like"/>
    <property type="match status" value="1"/>
</dbReference>
<sequence>MLNPDGTVQSQGAGYGVIRDKDGTVLLTYNGSSKCKSIMFQELSGILEGLKAAEMINIRQIEINSDSKRAVNIINSIEPTPWLCMNMLEAIKRKMSKFEKVETSHIFREMN</sequence>
<accession>A0A835LIP9</accession>
<dbReference type="InterPro" id="IPR036397">
    <property type="entry name" value="RNaseH_sf"/>
</dbReference>
<dbReference type="Gene3D" id="3.30.420.10">
    <property type="entry name" value="Ribonuclease H-like superfamily/Ribonuclease H"/>
    <property type="match status" value="1"/>
</dbReference>
<dbReference type="SUPFAM" id="SSF53098">
    <property type="entry name" value="Ribonuclease H-like"/>
    <property type="match status" value="1"/>
</dbReference>
<dbReference type="InterPro" id="IPR002156">
    <property type="entry name" value="RNaseH_domain"/>
</dbReference>
<gene>
    <name evidence="2" type="ORF">IFM89_008510</name>
</gene>
<dbReference type="PANTHER" id="PTHR47723:SF4">
    <property type="entry name" value="PENTATRICOPEPTIDE REPEAT-CONTAINING-LIKE PROTEIN"/>
    <property type="match status" value="1"/>
</dbReference>
<dbReference type="Proteomes" id="UP000631114">
    <property type="component" value="Unassembled WGS sequence"/>
</dbReference>
<dbReference type="GO" id="GO:0004523">
    <property type="term" value="F:RNA-DNA hybrid ribonuclease activity"/>
    <property type="evidence" value="ECO:0007669"/>
    <property type="project" value="InterPro"/>
</dbReference>
<dbReference type="Pfam" id="PF13456">
    <property type="entry name" value="RVT_3"/>
    <property type="match status" value="1"/>
</dbReference>
<reference evidence="2 3" key="1">
    <citation type="submission" date="2020-10" db="EMBL/GenBank/DDBJ databases">
        <title>The Coptis chinensis genome and diversification of protoberbering-type alkaloids.</title>
        <authorList>
            <person name="Wang B."/>
            <person name="Shu S."/>
            <person name="Song C."/>
            <person name="Liu Y."/>
        </authorList>
    </citation>
    <scope>NUCLEOTIDE SEQUENCE [LARGE SCALE GENOMIC DNA]</scope>
    <source>
        <strain evidence="2">HL-2020</strain>
        <tissue evidence="2">Leaf</tissue>
    </source>
</reference>
<evidence type="ECO:0000313" key="2">
    <source>
        <dbReference type="EMBL" id="KAF9596275.1"/>
    </source>
</evidence>
<dbReference type="EMBL" id="JADFTS010000007">
    <property type="protein sequence ID" value="KAF9596275.1"/>
    <property type="molecule type" value="Genomic_DNA"/>
</dbReference>
<name>A0A835LIP9_9MAGN</name>
<dbReference type="AlphaFoldDB" id="A0A835LIP9"/>
<dbReference type="OrthoDB" id="1593427at2759"/>
<keyword evidence="3" id="KW-1185">Reference proteome</keyword>
<feature type="domain" description="RNase H type-1" evidence="1">
    <location>
        <begin position="3"/>
        <end position="111"/>
    </location>
</feature>
<evidence type="ECO:0000259" key="1">
    <source>
        <dbReference type="Pfam" id="PF13456"/>
    </source>
</evidence>